<dbReference type="PATRIC" id="fig|1341683.3.peg.2408"/>
<evidence type="ECO:0000313" key="3">
    <source>
        <dbReference type="Proteomes" id="UP000018418"/>
    </source>
</evidence>
<name>V2UP70_9GAMM</name>
<dbReference type="AlphaFoldDB" id="V2UP70"/>
<dbReference type="PROSITE" id="PS51257">
    <property type="entry name" value="PROKAR_LIPOPROTEIN"/>
    <property type="match status" value="1"/>
</dbReference>
<dbReference type="Pfam" id="PF05643">
    <property type="entry name" value="GNA1162-like"/>
    <property type="match status" value="1"/>
</dbReference>
<dbReference type="EMBL" id="AYEU01000007">
    <property type="protein sequence ID" value="ESK50450.1"/>
    <property type="molecule type" value="Genomic_DNA"/>
</dbReference>
<dbReference type="InterPro" id="IPR008517">
    <property type="entry name" value="GNA1162-like"/>
</dbReference>
<dbReference type="Proteomes" id="UP000018418">
    <property type="component" value="Unassembled WGS sequence"/>
</dbReference>
<dbReference type="STRING" id="396323.VH98_04910"/>
<dbReference type="Gene3D" id="3.40.50.10610">
    <property type="entry name" value="ABC-type transport auxiliary lipoprotein component"/>
    <property type="match status" value="1"/>
</dbReference>
<evidence type="ECO:0000256" key="1">
    <source>
        <dbReference type="SAM" id="SignalP"/>
    </source>
</evidence>
<dbReference type="HOGENOM" id="CLU_097432_1_0_6"/>
<comment type="caution">
    <text evidence="2">The sequence shown here is derived from an EMBL/GenBank/DDBJ whole genome shotgun (WGS) entry which is preliminary data.</text>
</comment>
<dbReference type="RefSeq" id="WP_004902619.1">
    <property type="nucleotide sequence ID" value="NZ_BBTI01000005.1"/>
</dbReference>
<protein>
    <recommendedName>
        <fullName evidence="4">Lipoprotein</fullName>
    </recommendedName>
</protein>
<keyword evidence="1" id="KW-0732">Signal</keyword>
<gene>
    <name evidence="2" type="ORF">P255_02432</name>
</gene>
<feature type="signal peptide" evidence="1">
    <location>
        <begin position="1"/>
        <end position="20"/>
    </location>
</feature>
<organism evidence="2 3">
    <name type="scientific">Acinetobacter brisouii CIP 110357</name>
    <dbReference type="NCBI Taxonomy" id="1341683"/>
    <lineage>
        <taxon>Bacteria</taxon>
        <taxon>Pseudomonadati</taxon>
        <taxon>Pseudomonadota</taxon>
        <taxon>Gammaproteobacteria</taxon>
        <taxon>Moraxellales</taxon>
        <taxon>Moraxellaceae</taxon>
        <taxon>Acinetobacter</taxon>
    </lineage>
</organism>
<accession>V2UP70</accession>
<evidence type="ECO:0008006" key="4">
    <source>
        <dbReference type="Google" id="ProtNLM"/>
    </source>
</evidence>
<proteinExistence type="predicted"/>
<keyword evidence="3" id="KW-1185">Reference proteome</keyword>
<feature type="chain" id="PRO_5004709770" description="Lipoprotein" evidence="1">
    <location>
        <begin position="21"/>
        <end position="220"/>
    </location>
</feature>
<sequence length="220" mass="23951">MKNMTLLLLACFGISLTGCATHQAIKPQYDATVYKQHMPHSILILPPVNDSPEPRATYSFWSTTTVPVAEAGYYVFPLSIVDRMFKENGVTNGHDAQSIPAAKLKEIFGADAGLYIHLKEYGSKYQVIQTTTTVSADAKLVDLNTGTVLWTGSKRIVLSNNDNNNNLIAMLVISVVDQVINQKSDSGYKAAAIVSSQMLNPTQQGGIGLLYGPRSPKYQP</sequence>
<evidence type="ECO:0000313" key="2">
    <source>
        <dbReference type="EMBL" id="ESK50450.1"/>
    </source>
</evidence>
<dbReference type="OrthoDB" id="1014694at2"/>
<reference evidence="2 3" key="1">
    <citation type="submission" date="2013-10" db="EMBL/GenBank/DDBJ databases">
        <title>The Genome Sequence of Acinetobacter brisouii CIP 110357.</title>
        <authorList>
            <consortium name="The Broad Institute Genomics Platform"/>
            <consortium name="The Broad Institute Genome Sequencing Center for Infectious Disease"/>
            <person name="Cerqueira G."/>
            <person name="Feldgarden M."/>
            <person name="Courvalin P."/>
            <person name="Grillot-Courvalin C."/>
            <person name="Clermont D."/>
            <person name="Rocha E."/>
            <person name="Yoon E.-J."/>
            <person name="Nemec A."/>
            <person name="Young S.K."/>
            <person name="Zeng Q."/>
            <person name="Gargeya S."/>
            <person name="Fitzgerald M."/>
            <person name="Abouelleil A."/>
            <person name="Alvarado L."/>
            <person name="Berlin A.M."/>
            <person name="Chapman S.B."/>
            <person name="Gainer-Dewar J."/>
            <person name="Goldberg J."/>
            <person name="Gnerre S."/>
            <person name="Griggs A."/>
            <person name="Gujja S."/>
            <person name="Hansen M."/>
            <person name="Howarth C."/>
            <person name="Imamovic A."/>
            <person name="Ireland A."/>
            <person name="Larimer J."/>
            <person name="McCowan C."/>
            <person name="Murphy C."/>
            <person name="Pearson M."/>
            <person name="Poon T.W."/>
            <person name="Priest M."/>
            <person name="Roberts A."/>
            <person name="Saif S."/>
            <person name="Shea T."/>
            <person name="Sykes S."/>
            <person name="Wortman J."/>
            <person name="Nusbaum C."/>
            <person name="Birren B."/>
        </authorList>
    </citation>
    <scope>NUCLEOTIDE SEQUENCE [LARGE SCALE GENOMIC DNA]</scope>
    <source>
        <strain evidence="2 3">CIP 110357</strain>
    </source>
</reference>